<reference evidence="1" key="1">
    <citation type="submission" date="2021-06" db="EMBL/GenBank/DDBJ databases">
        <authorList>
            <person name="Hodson N. C."/>
            <person name="Mongue J. A."/>
            <person name="Jaron S. K."/>
        </authorList>
    </citation>
    <scope>NUCLEOTIDE SEQUENCE</scope>
</reference>
<comment type="caution">
    <text evidence="1">The sequence shown here is derived from an EMBL/GenBank/DDBJ whole genome shotgun (WGS) entry which is preliminary data.</text>
</comment>
<evidence type="ECO:0000313" key="1">
    <source>
        <dbReference type="EMBL" id="CAG7664715.1"/>
    </source>
</evidence>
<dbReference type="AlphaFoldDB" id="A0A8J2J6Y6"/>
<sequence length="41" mass="4705">MEPRKIALICLGNLKMSFDRSINPGMPILRRFMSSKPPDDK</sequence>
<gene>
    <name evidence="1" type="ORF">AFUS01_LOCUS1580</name>
</gene>
<accession>A0A8J2J6Y6</accession>
<organism evidence="1 2">
    <name type="scientific">Allacma fusca</name>
    <dbReference type="NCBI Taxonomy" id="39272"/>
    <lineage>
        <taxon>Eukaryota</taxon>
        <taxon>Metazoa</taxon>
        <taxon>Ecdysozoa</taxon>
        <taxon>Arthropoda</taxon>
        <taxon>Hexapoda</taxon>
        <taxon>Collembola</taxon>
        <taxon>Symphypleona</taxon>
        <taxon>Sminthuridae</taxon>
        <taxon>Allacma</taxon>
    </lineage>
</organism>
<evidence type="ECO:0000313" key="2">
    <source>
        <dbReference type="Proteomes" id="UP000708208"/>
    </source>
</evidence>
<feature type="non-terminal residue" evidence="1">
    <location>
        <position position="41"/>
    </location>
</feature>
<dbReference type="EMBL" id="CAJVCH010008787">
    <property type="protein sequence ID" value="CAG7664715.1"/>
    <property type="molecule type" value="Genomic_DNA"/>
</dbReference>
<protein>
    <submittedName>
        <fullName evidence="1">Uncharacterized protein</fullName>
    </submittedName>
</protein>
<proteinExistence type="predicted"/>
<keyword evidence="2" id="KW-1185">Reference proteome</keyword>
<name>A0A8J2J6Y6_9HEXA</name>
<dbReference type="Proteomes" id="UP000708208">
    <property type="component" value="Unassembled WGS sequence"/>
</dbReference>